<feature type="domain" description="AAA" evidence="1">
    <location>
        <begin position="146"/>
        <end position="310"/>
    </location>
</feature>
<keyword evidence="3" id="KW-1185">Reference proteome</keyword>
<dbReference type="InterPro" id="IPR027417">
    <property type="entry name" value="P-loop_NTPase"/>
</dbReference>
<dbReference type="GO" id="GO:0016887">
    <property type="term" value="F:ATP hydrolysis activity"/>
    <property type="evidence" value="ECO:0007669"/>
    <property type="project" value="TreeGrafter"/>
</dbReference>
<dbReference type="Proteomes" id="UP000414233">
    <property type="component" value="Unassembled WGS sequence"/>
</dbReference>
<gene>
    <name evidence="2" type="ORF">PTE30175_00840</name>
</gene>
<dbReference type="Gene3D" id="3.40.50.300">
    <property type="entry name" value="P-loop containing nucleotide triphosphate hydrolases"/>
    <property type="match status" value="1"/>
</dbReference>
<dbReference type="SUPFAM" id="SSF52540">
    <property type="entry name" value="P-loop containing nucleoside triphosphate hydrolases"/>
    <property type="match status" value="1"/>
</dbReference>
<evidence type="ECO:0000313" key="3">
    <source>
        <dbReference type="Proteomes" id="UP000414233"/>
    </source>
</evidence>
<dbReference type="PANTHER" id="PTHR43384">
    <property type="entry name" value="SEPTUM SITE-DETERMINING PROTEIN MIND HOMOLOG, CHLOROPLASTIC-RELATED"/>
    <property type="match status" value="1"/>
</dbReference>
<dbReference type="InterPro" id="IPR025669">
    <property type="entry name" value="AAA_dom"/>
</dbReference>
<dbReference type="OrthoDB" id="8595957at2"/>
<accession>A0A5E4SNT1</accession>
<dbReference type="InterPro" id="IPR050625">
    <property type="entry name" value="ParA/MinD_ATPase"/>
</dbReference>
<dbReference type="InterPro" id="IPR011006">
    <property type="entry name" value="CheY-like_superfamily"/>
</dbReference>
<dbReference type="AlphaFoldDB" id="A0A5E4SNT1"/>
<protein>
    <submittedName>
        <fullName evidence="2">Iron-sulfur cluster carrier protein</fullName>
    </submittedName>
</protein>
<dbReference type="PANTHER" id="PTHR43384:SF13">
    <property type="entry name" value="SLR0110 PROTEIN"/>
    <property type="match status" value="1"/>
</dbReference>
<dbReference type="GO" id="GO:0005524">
    <property type="term" value="F:ATP binding"/>
    <property type="evidence" value="ECO:0007669"/>
    <property type="project" value="TreeGrafter"/>
</dbReference>
<dbReference type="Gene3D" id="3.40.50.2300">
    <property type="match status" value="1"/>
</dbReference>
<evidence type="ECO:0000259" key="1">
    <source>
        <dbReference type="Pfam" id="PF13614"/>
    </source>
</evidence>
<sequence length="405" mass="43484">MSALEFLRPKRSAAVENPEFLAVVSDKGSEDVVQSLVNDQAVANAHVQVGTLDDTIRLLQGSAQPPRQLIVDVSGSSMPLSDLARLAEVCVPSVSVVVVGDRNDVGLFRELLKVGVQDYLVKPLTIELLQRALSANDPATQVRTGKVIGVVGARGGVGVTTVAVSLARHLAEHAQRRVAYVDLNPHGGAGNSLLALTSNNGLTELLQRGRAVDAPTVERALVAHSKRLSVLSSELAYGSDFAPQPGAVRDLINTLKRNFHYVLLDLPGRAGRMAEDALEVSELLYIVADHSVYSARECTRLIRFAEEFAEAPIVTLLLNTPLEPVPGRVQTADFKRALGHFALHELPYDPKTLAKAENLGEAVVDRKPGGFASAIERLAHTVTGRESPTAATPWYARLKLPGRKP</sequence>
<dbReference type="EMBL" id="CABPRZ010000003">
    <property type="protein sequence ID" value="VVD76553.1"/>
    <property type="molecule type" value="Genomic_DNA"/>
</dbReference>
<dbReference type="GO" id="GO:0051782">
    <property type="term" value="P:negative regulation of cell division"/>
    <property type="evidence" value="ECO:0007669"/>
    <property type="project" value="TreeGrafter"/>
</dbReference>
<dbReference type="SUPFAM" id="SSF52172">
    <property type="entry name" value="CheY-like"/>
    <property type="match status" value="1"/>
</dbReference>
<dbReference type="GO" id="GO:0005829">
    <property type="term" value="C:cytosol"/>
    <property type="evidence" value="ECO:0007669"/>
    <property type="project" value="TreeGrafter"/>
</dbReference>
<dbReference type="RefSeq" id="WP_150695809.1">
    <property type="nucleotide sequence ID" value="NZ_CABPRZ010000003.1"/>
</dbReference>
<proteinExistence type="predicted"/>
<dbReference type="Pfam" id="PF13614">
    <property type="entry name" value="AAA_31"/>
    <property type="match status" value="1"/>
</dbReference>
<evidence type="ECO:0000313" key="2">
    <source>
        <dbReference type="EMBL" id="VVD76553.1"/>
    </source>
</evidence>
<name>A0A5E4SNT1_9BURK</name>
<dbReference type="GO" id="GO:0009898">
    <property type="term" value="C:cytoplasmic side of plasma membrane"/>
    <property type="evidence" value="ECO:0007669"/>
    <property type="project" value="TreeGrafter"/>
</dbReference>
<organism evidence="2 3">
    <name type="scientific">Pandoraea terrae</name>
    <dbReference type="NCBI Taxonomy" id="1537710"/>
    <lineage>
        <taxon>Bacteria</taxon>
        <taxon>Pseudomonadati</taxon>
        <taxon>Pseudomonadota</taxon>
        <taxon>Betaproteobacteria</taxon>
        <taxon>Burkholderiales</taxon>
        <taxon>Burkholderiaceae</taxon>
        <taxon>Pandoraea</taxon>
    </lineage>
</organism>
<reference evidence="2 3" key="1">
    <citation type="submission" date="2019-08" db="EMBL/GenBank/DDBJ databases">
        <authorList>
            <person name="Peeters C."/>
        </authorList>
    </citation>
    <scope>NUCLEOTIDE SEQUENCE [LARGE SCALE GENOMIC DNA]</scope>
    <source>
        <strain evidence="2 3">LMG 30175</strain>
    </source>
</reference>